<dbReference type="Pfam" id="PF00856">
    <property type="entry name" value="SET"/>
    <property type="match status" value="1"/>
</dbReference>
<keyword evidence="8" id="KW-1185">Reference proteome</keyword>
<protein>
    <submittedName>
        <fullName evidence="7">SET domain-containing protein-lysine N-methyltransferase</fullName>
    </submittedName>
</protein>
<evidence type="ECO:0000256" key="1">
    <source>
        <dbReference type="ARBA" id="ARBA00004286"/>
    </source>
</evidence>
<keyword evidence="5" id="KW-0949">S-adenosyl-L-methionine</keyword>
<dbReference type="PROSITE" id="PS50280">
    <property type="entry name" value="SET"/>
    <property type="match status" value="1"/>
</dbReference>
<dbReference type="PANTHER" id="PTHR22884">
    <property type="entry name" value="SET DOMAIN PROTEINS"/>
    <property type="match status" value="1"/>
</dbReference>
<organism evidence="7 8">
    <name type="scientific">Candidatus Nitronereus thalassa</name>
    <dbReference type="NCBI Taxonomy" id="3020898"/>
    <lineage>
        <taxon>Bacteria</taxon>
        <taxon>Pseudomonadati</taxon>
        <taxon>Nitrospirota</taxon>
        <taxon>Nitrospiria</taxon>
        <taxon>Nitrospirales</taxon>
        <taxon>Nitrospiraceae</taxon>
        <taxon>Candidatus Nitronereus</taxon>
    </lineage>
</organism>
<evidence type="ECO:0000313" key="7">
    <source>
        <dbReference type="EMBL" id="MDT7044142.1"/>
    </source>
</evidence>
<dbReference type="RefSeq" id="WP_313834728.1">
    <property type="nucleotide sequence ID" value="NZ_JAQOUE010000002.1"/>
</dbReference>
<evidence type="ECO:0000256" key="4">
    <source>
        <dbReference type="ARBA" id="ARBA00022679"/>
    </source>
</evidence>
<dbReference type="InterPro" id="IPR046341">
    <property type="entry name" value="SET_dom_sf"/>
</dbReference>
<dbReference type="Gene3D" id="2.170.270.10">
    <property type="entry name" value="SET domain"/>
    <property type="match status" value="1"/>
</dbReference>
<accession>A0ABU3KDD9</accession>
<comment type="subcellular location">
    <subcellularLocation>
        <location evidence="1">Chromosome</location>
    </subcellularLocation>
</comment>
<gene>
    <name evidence="7" type="ORF">PPG34_17460</name>
</gene>
<keyword evidence="3" id="KW-0489">Methyltransferase</keyword>
<reference evidence="7 8" key="1">
    <citation type="journal article" date="2023" name="ISME J.">
        <title>Cultivation and genomic characterization of novel and ubiquitous marine nitrite-oxidizing bacteria from the Nitrospirales.</title>
        <authorList>
            <person name="Mueller A.J."/>
            <person name="Daebeler A."/>
            <person name="Herbold C.W."/>
            <person name="Kirkegaard R.H."/>
            <person name="Daims H."/>
        </authorList>
    </citation>
    <scope>NUCLEOTIDE SEQUENCE [LARGE SCALE GENOMIC DNA]</scope>
    <source>
        <strain evidence="7 8">EB</strain>
    </source>
</reference>
<dbReference type="Proteomes" id="UP001250932">
    <property type="component" value="Unassembled WGS sequence"/>
</dbReference>
<evidence type="ECO:0000256" key="2">
    <source>
        <dbReference type="ARBA" id="ARBA00022454"/>
    </source>
</evidence>
<keyword evidence="4" id="KW-0808">Transferase</keyword>
<keyword evidence="2" id="KW-0158">Chromosome</keyword>
<dbReference type="InterPro" id="IPR001214">
    <property type="entry name" value="SET_dom"/>
</dbReference>
<sequence length="137" mass="15405">MNTVNLSILAETRPSRIDGKGLFAKAKLQGRRKIGEFAGELISIREARRRAKHLKHIAIVELNNGKAIDGSRHGNGFRHMNHSCSPNTFIRIFRNLAEFYALRDIKPGEELTCDYGESHHNGTRRCTCGSQKCCKAI</sequence>
<dbReference type="SMART" id="SM00317">
    <property type="entry name" value="SET"/>
    <property type="match status" value="1"/>
</dbReference>
<comment type="caution">
    <text evidence="7">The sequence shown here is derived from an EMBL/GenBank/DDBJ whole genome shotgun (WGS) entry which is preliminary data.</text>
</comment>
<evidence type="ECO:0000256" key="5">
    <source>
        <dbReference type="ARBA" id="ARBA00022691"/>
    </source>
</evidence>
<proteinExistence type="predicted"/>
<feature type="domain" description="SET" evidence="6">
    <location>
        <begin position="4"/>
        <end position="116"/>
    </location>
</feature>
<evidence type="ECO:0000259" key="6">
    <source>
        <dbReference type="PROSITE" id="PS50280"/>
    </source>
</evidence>
<dbReference type="InterPro" id="IPR050777">
    <property type="entry name" value="SET2_Histone-Lys_MeTrsfase"/>
</dbReference>
<dbReference type="SUPFAM" id="SSF82199">
    <property type="entry name" value="SET domain"/>
    <property type="match status" value="1"/>
</dbReference>
<evidence type="ECO:0000313" key="8">
    <source>
        <dbReference type="Proteomes" id="UP001250932"/>
    </source>
</evidence>
<evidence type="ECO:0000256" key="3">
    <source>
        <dbReference type="ARBA" id="ARBA00022603"/>
    </source>
</evidence>
<dbReference type="EMBL" id="JAQOUE010000002">
    <property type="protein sequence ID" value="MDT7044142.1"/>
    <property type="molecule type" value="Genomic_DNA"/>
</dbReference>
<name>A0ABU3KDD9_9BACT</name>